<sequence>MFVRMKQTVLDAEQLEDELEVMRRQLSEKDEALSHLKTYAQKLEEEKVSLVEQIEIITDEMSSIEQARAIDNINMANLTRSQRSLQLHLEEARVSMAQKDEVLMKKDFAYEQLEGSLSEYTSVIQVEGRAMLLRLEALGRTPTRSNPLSKNTR</sequence>
<evidence type="ECO:0000313" key="2">
    <source>
        <dbReference type="Proteomes" id="UP001157502"/>
    </source>
</evidence>
<organism evidence="1 2">
    <name type="scientific">Dallia pectoralis</name>
    <name type="common">Alaska blackfish</name>
    <dbReference type="NCBI Taxonomy" id="75939"/>
    <lineage>
        <taxon>Eukaryota</taxon>
        <taxon>Metazoa</taxon>
        <taxon>Chordata</taxon>
        <taxon>Craniata</taxon>
        <taxon>Vertebrata</taxon>
        <taxon>Euteleostomi</taxon>
        <taxon>Actinopterygii</taxon>
        <taxon>Neopterygii</taxon>
        <taxon>Teleostei</taxon>
        <taxon>Protacanthopterygii</taxon>
        <taxon>Esociformes</taxon>
        <taxon>Umbridae</taxon>
        <taxon>Dallia</taxon>
    </lineage>
</organism>
<keyword evidence="2" id="KW-1185">Reference proteome</keyword>
<reference evidence="1" key="1">
    <citation type="submission" date="2021-05" db="EMBL/GenBank/DDBJ databases">
        <authorList>
            <person name="Pan Q."/>
            <person name="Jouanno E."/>
            <person name="Zahm M."/>
            <person name="Klopp C."/>
            <person name="Cabau C."/>
            <person name="Louis A."/>
            <person name="Berthelot C."/>
            <person name="Parey E."/>
            <person name="Roest Crollius H."/>
            <person name="Montfort J."/>
            <person name="Robinson-Rechavi M."/>
            <person name="Bouchez O."/>
            <person name="Lampietro C."/>
            <person name="Lopez Roques C."/>
            <person name="Donnadieu C."/>
            <person name="Postlethwait J."/>
            <person name="Bobe J."/>
            <person name="Dillon D."/>
            <person name="Chandos A."/>
            <person name="von Hippel F."/>
            <person name="Guiguen Y."/>
        </authorList>
    </citation>
    <scope>NUCLEOTIDE SEQUENCE</scope>
    <source>
        <strain evidence="1">YG-Jan2019</strain>
    </source>
</reference>
<evidence type="ECO:0000313" key="1">
    <source>
        <dbReference type="EMBL" id="KAJ8009511.1"/>
    </source>
</evidence>
<dbReference type="EMBL" id="CM055734">
    <property type="protein sequence ID" value="KAJ8009511.1"/>
    <property type="molecule type" value="Genomic_DNA"/>
</dbReference>
<proteinExistence type="predicted"/>
<accession>A0ACC2H0T1</accession>
<protein>
    <submittedName>
        <fullName evidence="1">Uncharacterized protein</fullName>
    </submittedName>
</protein>
<dbReference type="Proteomes" id="UP001157502">
    <property type="component" value="Chromosome 7"/>
</dbReference>
<gene>
    <name evidence="1" type="ORF">DPEC_G00089640</name>
</gene>
<comment type="caution">
    <text evidence="1">The sequence shown here is derived from an EMBL/GenBank/DDBJ whole genome shotgun (WGS) entry which is preliminary data.</text>
</comment>
<name>A0ACC2H0T1_DALPE</name>